<protein>
    <recommendedName>
        <fullName evidence="3">Membrane protein insertase YidC</fullName>
    </recommendedName>
    <alternativeName>
        <fullName evidence="11">Foldase YidC</fullName>
    </alternativeName>
    <alternativeName>
        <fullName evidence="10">Membrane integrase YidC</fullName>
    </alternativeName>
    <alternativeName>
        <fullName evidence="9">Membrane protein YidC</fullName>
    </alternativeName>
</protein>
<comment type="similarity">
    <text evidence="2">Belongs to the OXA1/ALB3/YidC family. Type 1 subfamily.</text>
</comment>
<evidence type="ECO:0000256" key="12">
    <source>
        <dbReference type="RuleBase" id="RU003945"/>
    </source>
</evidence>
<gene>
    <name evidence="15" type="primary">yidC</name>
    <name evidence="15" type="ORF">DZF91_24890</name>
</gene>
<evidence type="ECO:0000256" key="11">
    <source>
        <dbReference type="ARBA" id="ARBA00033342"/>
    </source>
</evidence>
<evidence type="ECO:0000313" key="15">
    <source>
        <dbReference type="EMBL" id="RFU38970.1"/>
    </source>
</evidence>
<evidence type="ECO:0000256" key="9">
    <source>
        <dbReference type="ARBA" id="ARBA00031538"/>
    </source>
</evidence>
<dbReference type="GO" id="GO:0005886">
    <property type="term" value="C:plasma membrane"/>
    <property type="evidence" value="ECO:0007669"/>
    <property type="project" value="TreeGrafter"/>
</dbReference>
<evidence type="ECO:0000256" key="13">
    <source>
        <dbReference type="SAM" id="Phobius"/>
    </source>
</evidence>
<feature type="domain" description="Membrane insertase YidC/Oxa/ALB C-terminal" evidence="14">
    <location>
        <begin position="27"/>
        <end position="214"/>
    </location>
</feature>
<comment type="subunit">
    <text evidence="8">Interacts with the Sec translocase complex via SecD. Specifically interacts with transmembrane segments of nascent integral membrane proteins during membrane integration.</text>
</comment>
<evidence type="ECO:0000256" key="4">
    <source>
        <dbReference type="ARBA" id="ARBA00022692"/>
    </source>
</evidence>
<feature type="transmembrane region" description="Helical" evidence="13">
    <location>
        <begin position="138"/>
        <end position="167"/>
    </location>
</feature>
<keyword evidence="6 13" id="KW-0472">Membrane</keyword>
<accession>A0A372JG70</accession>
<proteinExistence type="inferred from homology"/>
<evidence type="ECO:0000256" key="1">
    <source>
        <dbReference type="ARBA" id="ARBA00004141"/>
    </source>
</evidence>
<evidence type="ECO:0000313" key="16">
    <source>
        <dbReference type="Proteomes" id="UP000261811"/>
    </source>
</evidence>
<evidence type="ECO:0000256" key="7">
    <source>
        <dbReference type="ARBA" id="ARBA00025034"/>
    </source>
</evidence>
<dbReference type="GO" id="GO:0051205">
    <property type="term" value="P:protein insertion into membrane"/>
    <property type="evidence" value="ECO:0007669"/>
    <property type="project" value="TreeGrafter"/>
</dbReference>
<feature type="transmembrane region" description="Helical" evidence="13">
    <location>
        <begin position="26"/>
        <end position="46"/>
    </location>
</feature>
<evidence type="ECO:0000259" key="14">
    <source>
        <dbReference type="Pfam" id="PF02096"/>
    </source>
</evidence>
<keyword evidence="16" id="KW-1185">Reference proteome</keyword>
<comment type="caution">
    <text evidence="15">The sequence shown here is derived from an EMBL/GenBank/DDBJ whole genome shotgun (WGS) entry which is preliminary data.</text>
</comment>
<evidence type="ECO:0000256" key="3">
    <source>
        <dbReference type="ARBA" id="ARBA00015325"/>
    </source>
</evidence>
<dbReference type="GO" id="GO:0032977">
    <property type="term" value="F:membrane insertase activity"/>
    <property type="evidence" value="ECO:0007669"/>
    <property type="project" value="InterPro"/>
</dbReference>
<dbReference type="InterPro" id="IPR001708">
    <property type="entry name" value="YidC/ALB3/OXA1/COX18"/>
</dbReference>
<dbReference type="Proteomes" id="UP000261811">
    <property type="component" value="Unassembled WGS sequence"/>
</dbReference>
<dbReference type="PANTHER" id="PTHR12428">
    <property type="entry name" value="OXA1"/>
    <property type="match status" value="1"/>
</dbReference>
<comment type="subcellular location">
    <subcellularLocation>
        <location evidence="1 12">Membrane</location>
        <topology evidence="1 12">Multi-pass membrane protein</topology>
    </subcellularLocation>
</comment>
<comment type="function">
    <text evidence="7">Required for the insertion and/or proper folding and/or complex formation of integral membrane proteins into the membrane. Involved in integration of membrane proteins that insert both dependently and independently of the Sec translocase complex, as well as at least some lipoproteins. Aids folding of multispanning membrane proteins.</text>
</comment>
<dbReference type="EMBL" id="QURH01000630">
    <property type="protein sequence ID" value="RFU38970.1"/>
    <property type="molecule type" value="Genomic_DNA"/>
</dbReference>
<dbReference type="InterPro" id="IPR028055">
    <property type="entry name" value="YidC/Oxa/ALB_C"/>
</dbReference>
<sequence length="222" mass="23441">MPVAAAYTLVSGLTSALEPVAGGLAAVLAIVVFTLAVRALLLPLAVRAARGERARAALLPELARLRERHRRDPERLRRETAALFEREGASPLTGIGPMLLQFPFFMVTYTLFRSAVIAGHQNALLAHTFFAVPLGQNFVSVAGAGLLTPAGLVFAGLLVALAAVGWWSARHAPAAWMRLLSLGTVAVAAFAPFAAGVYLLTSAAWTAVERTVLRRTVLAPAL</sequence>
<evidence type="ECO:0000256" key="10">
    <source>
        <dbReference type="ARBA" id="ARBA00033245"/>
    </source>
</evidence>
<feature type="transmembrane region" description="Helical" evidence="13">
    <location>
        <begin position="179"/>
        <end position="200"/>
    </location>
</feature>
<name>A0A372JG70_9ACTN</name>
<organism evidence="15 16">
    <name type="scientific">Actinomadura logoneensis</name>
    <dbReference type="NCBI Taxonomy" id="2293572"/>
    <lineage>
        <taxon>Bacteria</taxon>
        <taxon>Bacillati</taxon>
        <taxon>Actinomycetota</taxon>
        <taxon>Actinomycetes</taxon>
        <taxon>Streptosporangiales</taxon>
        <taxon>Thermomonosporaceae</taxon>
        <taxon>Actinomadura</taxon>
    </lineage>
</organism>
<evidence type="ECO:0000256" key="2">
    <source>
        <dbReference type="ARBA" id="ARBA00010527"/>
    </source>
</evidence>
<evidence type="ECO:0000256" key="6">
    <source>
        <dbReference type="ARBA" id="ARBA00023136"/>
    </source>
</evidence>
<keyword evidence="4 12" id="KW-0812">Transmembrane</keyword>
<dbReference type="PANTHER" id="PTHR12428:SF65">
    <property type="entry name" value="CYTOCHROME C OXIDASE ASSEMBLY PROTEIN COX18, MITOCHONDRIAL"/>
    <property type="match status" value="1"/>
</dbReference>
<evidence type="ECO:0000256" key="5">
    <source>
        <dbReference type="ARBA" id="ARBA00022989"/>
    </source>
</evidence>
<keyword evidence="5 13" id="KW-1133">Transmembrane helix</keyword>
<evidence type="ECO:0000256" key="8">
    <source>
        <dbReference type="ARBA" id="ARBA00026028"/>
    </source>
</evidence>
<dbReference type="AlphaFoldDB" id="A0A372JG70"/>
<dbReference type="OrthoDB" id="9780552at2"/>
<dbReference type="Pfam" id="PF02096">
    <property type="entry name" value="60KD_IMP"/>
    <property type="match status" value="1"/>
</dbReference>
<dbReference type="NCBIfam" id="TIGR03592">
    <property type="entry name" value="yidC_oxa1_cterm"/>
    <property type="match status" value="1"/>
</dbReference>
<reference evidence="15 16" key="1">
    <citation type="submission" date="2018-08" db="EMBL/GenBank/DDBJ databases">
        <title>Actinomadura jelena sp. nov., a novel Actinomycete isolated from soil in Chad.</title>
        <authorList>
            <person name="Shi L."/>
        </authorList>
    </citation>
    <scope>NUCLEOTIDE SEQUENCE [LARGE SCALE GENOMIC DNA]</scope>
    <source>
        <strain evidence="15 16">NEAU-G17</strain>
    </source>
</reference>